<sequence>MRNVDPIAFFSEHRDTIFRICGVLGTLLVLFLMVRAIAMRMGGWSAARARVSRELAVTRHAFAAPVRNWYRHRRDLRYLTRALRSPLTWRDAERAMAAVRPLCEPGRPWAVTVTRDLVLVRLAGPTDSMPAPAAPWEPGIDEEGEDVPGLWMIPREDLPMVPTDEAAREYRPVLVAVGRDGGAGGTGGCAFLDAGGGPPVIGLEGDVRNRAVLLRTLAAQMEARLPAGLVTVSEGVHPRYPGMPVRDAHRIVRDTEPQRGYGPVLVAPHAPDPLPAEFAEPVRRPDAPRFLLGSPGRGHVRLLLIDRHGQLVVTGTPLLTAAGALARAVARALRDIPPVLPPMPPAGSGTGVRGELFEEFDATGGSERSEHSADPAADGASGRSVGSLGSVGSVGSVEEPAAASDARPTDAPHPGRGAGAVPYT</sequence>
<evidence type="ECO:0000256" key="2">
    <source>
        <dbReference type="SAM" id="Phobius"/>
    </source>
</evidence>
<dbReference type="EMBL" id="VKHS01000837">
    <property type="protein sequence ID" value="MBB0232262.1"/>
    <property type="molecule type" value="Genomic_DNA"/>
</dbReference>
<gene>
    <name evidence="3" type="ORF">FOE67_22875</name>
</gene>
<evidence type="ECO:0000256" key="1">
    <source>
        <dbReference type="SAM" id="MobiDB-lite"/>
    </source>
</evidence>
<evidence type="ECO:0000313" key="3">
    <source>
        <dbReference type="EMBL" id="MBB0232262.1"/>
    </source>
</evidence>
<reference evidence="4" key="1">
    <citation type="submission" date="2019-10" db="EMBL/GenBank/DDBJ databases">
        <title>Streptomyces sp. nov., a novel actinobacterium isolated from alkaline environment.</title>
        <authorList>
            <person name="Golinska P."/>
        </authorList>
    </citation>
    <scope>NUCLEOTIDE SEQUENCE [LARGE SCALE GENOMIC DNA]</scope>
    <source>
        <strain evidence="4">DSM 42108</strain>
    </source>
</reference>
<feature type="non-terminal residue" evidence="3">
    <location>
        <position position="424"/>
    </location>
</feature>
<organism evidence="3 4">
    <name type="scientific">Streptomyces calidiresistens</name>
    <dbReference type="NCBI Taxonomy" id="1485586"/>
    <lineage>
        <taxon>Bacteria</taxon>
        <taxon>Bacillati</taxon>
        <taxon>Actinomycetota</taxon>
        <taxon>Actinomycetes</taxon>
        <taxon>Kitasatosporales</taxon>
        <taxon>Streptomycetaceae</taxon>
        <taxon>Streptomyces</taxon>
    </lineage>
</organism>
<keyword evidence="2" id="KW-0472">Membrane</keyword>
<dbReference type="AlphaFoldDB" id="A0A7W3T794"/>
<evidence type="ECO:0000313" key="4">
    <source>
        <dbReference type="Proteomes" id="UP000530234"/>
    </source>
</evidence>
<feature type="compositionally biased region" description="Low complexity" evidence="1">
    <location>
        <begin position="379"/>
        <end position="397"/>
    </location>
</feature>
<keyword evidence="4" id="KW-1185">Reference proteome</keyword>
<feature type="transmembrane region" description="Helical" evidence="2">
    <location>
        <begin position="16"/>
        <end position="38"/>
    </location>
</feature>
<protein>
    <submittedName>
        <fullName evidence="3">Uncharacterized protein</fullName>
    </submittedName>
</protein>
<accession>A0A7W3T794</accession>
<comment type="caution">
    <text evidence="3">The sequence shown here is derived from an EMBL/GenBank/DDBJ whole genome shotgun (WGS) entry which is preliminary data.</text>
</comment>
<feature type="region of interest" description="Disordered" evidence="1">
    <location>
        <begin position="362"/>
        <end position="424"/>
    </location>
</feature>
<keyword evidence="2" id="KW-0812">Transmembrane</keyword>
<keyword evidence="2" id="KW-1133">Transmembrane helix</keyword>
<proteinExistence type="predicted"/>
<dbReference type="RefSeq" id="WP_182666805.1">
    <property type="nucleotide sequence ID" value="NZ_VKHS01000837.1"/>
</dbReference>
<name>A0A7W3T794_9ACTN</name>
<dbReference type="Proteomes" id="UP000530234">
    <property type="component" value="Unassembled WGS sequence"/>
</dbReference>